<evidence type="ECO:0000313" key="3">
    <source>
        <dbReference type="EMBL" id="KAK8227331.1"/>
    </source>
</evidence>
<feature type="compositionally biased region" description="Low complexity" evidence="2">
    <location>
        <begin position="439"/>
        <end position="449"/>
    </location>
</feature>
<feature type="compositionally biased region" description="Basic residues" evidence="2">
    <location>
        <begin position="536"/>
        <end position="545"/>
    </location>
</feature>
<name>A0ABR1YEE3_9PEZI</name>
<dbReference type="EMBL" id="JBBWRZ010000010">
    <property type="protein sequence ID" value="KAK8227331.1"/>
    <property type="molecule type" value="Genomic_DNA"/>
</dbReference>
<keyword evidence="1" id="KW-0175">Coiled coil</keyword>
<comment type="caution">
    <text evidence="3">The sequence shown here is derived from an EMBL/GenBank/DDBJ whole genome shotgun (WGS) entry which is preliminary data.</text>
</comment>
<organism evidence="3 4">
    <name type="scientific">Phyllosticta capitalensis</name>
    <dbReference type="NCBI Taxonomy" id="121624"/>
    <lineage>
        <taxon>Eukaryota</taxon>
        <taxon>Fungi</taxon>
        <taxon>Dikarya</taxon>
        <taxon>Ascomycota</taxon>
        <taxon>Pezizomycotina</taxon>
        <taxon>Dothideomycetes</taxon>
        <taxon>Dothideomycetes incertae sedis</taxon>
        <taxon>Botryosphaeriales</taxon>
        <taxon>Phyllostictaceae</taxon>
        <taxon>Phyllosticta</taxon>
    </lineage>
</organism>
<proteinExistence type="predicted"/>
<feature type="coiled-coil region" evidence="1">
    <location>
        <begin position="13"/>
        <end position="93"/>
    </location>
</feature>
<feature type="region of interest" description="Disordered" evidence="2">
    <location>
        <begin position="216"/>
        <end position="306"/>
    </location>
</feature>
<feature type="region of interest" description="Disordered" evidence="2">
    <location>
        <begin position="355"/>
        <end position="574"/>
    </location>
</feature>
<evidence type="ECO:0000256" key="1">
    <source>
        <dbReference type="SAM" id="Coils"/>
    </source>
</evidence>
<keyword evidence="4" id="KW-1185">Reference proteome</keyword>
<protein>
    <submittedName>
        <fullName evidence="3">Uncharacterized protein</fullName>
    </submittedName>
</protein>
<evidence type="ECO:0000256" key="2">
    <source>
        <dbReference type="SAM" id="MobiDB-lite"/>
    </source>
</evidence>
<feature type="compositionally biased region" description="Polar residues" evidence="2">
    <location>
        <begin position="378"/>
        <end position="387"/>
    </location>
</feature>
<gene>
    <name evidence="3" type="ORF">HDK90DRAFT_536495</name>
</gene>
<feature type="compositionally biased region" description="Basic and acidic residues" evidence="2">
    <location>
        <begin position="510"/>
        <end position="528"/>
    </location>
</feature>
<accession>A0ABR1YEE3</accession>
<sequence>MPPKPQAQGLAEVTELLQQLHTAECELNLARSQAQYDSIAQDETMRELKFCMMLLEDENEQLHNDLDEKNAQADELEEKLDRTFAQVAEKEAEVQHISHELRLKVREFDAAKTQLASMEHLSSDSNKILTEKLALARELSALKPELEHLRSQLASQENVIAEKLSLQRQLDAAEVELENEKRATQRALARSERYNEKDSELQAQIESLRKDLFKERKEREKAEKEISKTQKDLETAQKAAEREREKAEKEAAKVQKDLEAAQKAADRERSKRDKELEKEAAKDAKEEGKLEELKKELVKEKREREKAEKAIQKVQMEAEGSTSLATERAEAYKAKLKTTKEKLKEAQADIQRLQTEAAARPTTMEAPKATNPRKRTLQTDPDATTLGTPGDGPTAKRVHRASSVLGDKSTFSMTPFLKRTASVAPDSPIQELDEEVEGVEPSIEEVAAKPAKKTKKVEKTQRAQSAEPQPLAPASTGKANAKSAPKRKKAAVPALEKVAEEASDIDEQENQDHDNRAGKDKLKDKDANTKVATLKPKMKATKQPRKSLAAFPNFHDESAPLQKKKRKLGGDSSILGKTLFDIDDEDDRPSKPLPGKGIFAARALGKSLGQKGGAAKGPTVMTSDGFAFSPLKKERRAMQASFLQSSMMQ</sequence>
<dbReference type="Proteomes" id="UP001492380">
    <property type="component" value="Unassembled WGS sequence"/>
</dbReference>
<feature type="region of interest" description="Disordered" evidence="2">
    <location>
        <begin position="178"/>
        <end position="200"/>
    </location>
</feature>
<evidence type="ECO:0000313" key="4">
    <source>
        <dbReference type="Proteomes" id="UP001492380"/>
    </source>
</evidence>
<reference evidence="3 4" key="1">
    <citation type="submission" date="2024-04" db="EMBL/GenBank/DDBJ databases">
        <title>Phyllosticta paracitricarpa is synonymous to the EU quarantine fungus P. citricarpa based on phylogenomic analyses.</title>
        <authorList>
            <consortium name="Lawrence Berkeley National Laboratory"/>
            <person name="Van Ingen-Buijs V.A."/>
            <person name="Van Westerhoven A.C."/>
            <person name="Haridas S."/>
            <person name="Skiadas P."/>
            <person name="Martin F."/>
            <person name="Groenewald J.Z."/>
            <person name="Crous P.W."/>
            <person name="Seidl M.F."/>
        </authorList>
    </citation>
    <scope>NUCLEOTIDE SEQUENCE [LARGE SCALE GENOMIC DNA]</scope>
    <source>
        <strain evidence="3 4">CBS 123374</strain>
    </source>
</reference>